<evidence type="ECO:0000313" key="3">
    <source>
        <dbReference type="EMBL" id="CAE6928108.1"/>
    </source>
</evidence>
<evidence type="ECO:0000256" key="2">
    <source>
        <dbReference type="PROSITE-ProRule" id="PRU00708"/>
    </source>
</evidence>
<comment type="caution">
    <text evidence="3">The sequence shown here is derived from an EMBL/GenBank/DDBJ whole genome shotgun (WGS) entry which is preliminary data.</text>
</comment>
<keyword evidence="4" id="KW-1185">Reference proteome</keyword>
<feature type="repeat" description="PPR" evidence="2">
    <location>
        <begin position="177"/>
        <end position="211"/>
    </location>
</feature>
<dbReference type="InterPro" id="IPR011990">
    <property type="entry name" value="TPR-like_helical_dom_sf"/>
</dbReference>
<feature type="repeat" description="PPR" evidence="2">
    <location>
        <begin position="282"/>
        <end position="316"/>
    </location>
</feature>
<dbReference type="AlphaFoldDB" id="A0A812GQJ6"/>
<keyword evidence="1" id="KW-0677">Repeat</keyword>
<dbReference type="PANTHER" id="PTHR47447">
    <property type="entry name" value="OS03G0856100 PROTEIN"/>
    <property type="match status" value="1"/>
</dbReference>
<feature type="repeat" description="PPR" evidence="2">
    <location>
        <begin position="212"/>
        <end position="246"/>
    </location>
</feature>
<dbReference type="Pfam" id="PF13041">
    <property type="entry name" value="PPR_2"/>
    <property type="match status" value="3"/>
</dbReference>
<accession>A0A812GQJ6</accession>
<evidence type="ECO:0008006" key="5">
    <source>
        <dbReference type="Google" id="ProtNLM"/>
    </source>
</evidence>
<reference evidence="3" key="1">
    <citation type="submission" date="2021-02" db="EMBL/GenBank/DDBJ databases">
        <authorList>
            <person name="Dougan E. K."/>
            <person name="Rhodes N."/>
            <person name="Thang M."/>
            <person name="Chan C."/>
        </authorList>
    </citation>
    <scope>NUCLEOTIDE SEQUENCE</scope>
</reference>
<dbReference type="PROSITE" id="PS51375">
    <property type="entry name" value="PPR"/>
    <property type="match status" value="4"/>
</dbReference>
<dbReference type="EMBL" id="CAJNDS010000035">
    <property type="protein sequence ID" value="CAE6928108.1"/>
    <property type="molecule type" value="Genomic_DNA"/>
</dbReference>
<dbReference type="OrthoDB" id="414157at2759"/>
<evidence type="ECO:0000313" key="4">
    <source>
        <dbReference type="Proteomes" id="UP000604046"/>
    </source>
</evidence>
<gene>
    <name evidence="3" type="ORF">SNAT2548_LOCUS737</name>
</gene>
<sequence>MSLALTLSRPLQPCVGRLRPALLRPALCVWPSYRFWASWHRHLNRLNAAAVDGDVHRAEREFETLISQVPREKSTVVYNTLLKAFANNGSAQRAVSLYGRMREQSIRVNARTYGKIIEAHAKIGDLESAMAWLSRRSQDFKSDAVALNMILDAAAQAGLAEEAEVLFLSIEQMGFATTHSFGSVLHALAKAWKPSQAITWLDRMDREQVEPNAICFGAVIDAYAKSGQPQDAVKVLQDMQARKLQPDLVAFSSIVDAFSRLGKAADAALWLENAESCNLHPNIIVYNSIISACARTGNPKQAIRWLQKMQAASLRPDRTSYGGILDAFSKKKGVKLQEVTRWFHCMVNDRHSPDEAAFSCMPIGWM</sequence>
<organism evidence="3 4">
    <name type="scientific">Symbiodinium natans</name>
    <dbReference type="NCBI Taxonomy" id="878477"/>
    <lineage>
        <taxon>Eukaryota</taxon>
        <taxon>Sar</taxon>
        <taxon>Alveolata</taxon>
        <taxon>Dinophyceae</taxon>
        <taxon>Suessiales</taxon>
        <taxon>Symbiodiniaceae</taxon>
        <taxon>Symbiodinium</taxon>
    </lineage>
</organism>
<dbReference type="Proteomes" id="UP000604046">
    <property type="component" value="Unassembled WGS sequence"/>
</dbReference>
<dbReference type="NCBIfam" id="TIGR00756">
    <property type="entry name" value="PPR"/>
    <property type="match status" value="3"/>
</dbReference>
<evidence type="ECO:0000256" key="1">
    <source>
        <dbReference type="ARBA" id="ARBA00022737"/>
    </source>
</evidence>
<protein>
    <recommendedName>
        <fullName evidence="5">Pentatricopeptide repeat-containing protein</fullName>
    </recommendedName>
</protein>
<dbReference type="PANTHER" id="PTHR47447:SF17">
    <property type="entry name" value="OS12G0638900 PROTEIN"/>
    <property type="match status" value="1"/>
</dbReference>
<feature type="repeat" description="PPR" evidence="2">
    <location>
        <begin position="74"/>
        <end position="108"/>
    </location>
</feature>
<dbReference type="Pfam" id="PF01535">
    <property type="entry name" value="PPR"/>
    <property type="match status" value="2"/>
</dbReference>
<dbReference type="InterPro" id="IPR002885">
    <property type="entry name" value="PPR_rpt"/>
</dbReference>
<dbReference type="Gene3D" id="1.25.40.10">
    <property type="entry name" value="Tetratricopeptide repeat domain"/>
    <property type="match status" value="2"/>
</dbReference>
<proteinExistence type="predicted"/>
<dbReference type="SUPFAM" id="SSF48452">
    <property type="entry name" value="TPR-like"/>
    <property type="match status" value="1"/>
</dbReference>
<name>A0A812GQJ6_9DINO</name>